<keyword evidence="1" id="KW-1185">Reference proteome</keyword>
<proteinExistence type="predicted"/>
<gene>
    <name evidence="2" type="primary">si:dkey-68o6.8</name>
</gene>
<dbReference type="RefSeq" id="XP_073800517.1">
    <property type="nucleotide sequence ID" value="XM_073944416.1"/>
</dbReference>
<sequence length="236" mass="27447">MSTLESPLMFLRTLKDNELIEDELYSIQKRGMKTVRKFWNCVDQEHIVQRYPQVSEIISELMKDLENPLNQKIRPRSVDKSTGQEREIKKIKIESISERNEAGPSSQSTYCQRKIAEHVERGLQCSPDSRTEDSSFLLSTSSVKLWDMPEHKKWLPVTCGEEEALLDREALFDRKKNCIEHNGEMITPFTFEERGGKESCKSWKTSILCQGKTVSSLMELEILKMPKRKGKFTLRN</sequence>
<dbReference type="Proteomes" id="UP000000437">
    <property type="component" value="Chromosome 3"/>
</dbReference>
<protein>
    <submittedName>
        <fullName evidence="2">Uncharacterized protein si:dkey-68o6.8 isoform X2</fullName>
    </submittedName>
</protein>
<accession>A0AC58J1Z8</accession>
<evidence type="ECO:0000313" key="1">
    <source>
        <dbReference type="Proteomes" id="UP000000437"/>
    </source>
</evidence>
<reference evidence="2" key="1">
    <citation type="submission" date="2025-08" db="UniProtKB">
        <authorList>
            <consortium name="RefSeq"/>
        </authorList>
    </citation>
    <scope>IDENTIFICATION</scope>
    <source>
        <strain evidence="2">Tuebingen</strain>
        <tissue evidence="2">Fibroblasts and whole tissue</tissue>
    </source>
</reference>
<evidence type="ECO:0000313" key="2">
    <source>
        <dbReference type="RefSeq" id="XP_073800517.1"/>
    </source>
</evidence>
<organism evidence="1 2">
    <name type="scientific">Danio rerio</name>
    <name type="common">Zebrafish</name>
    <name type="synonym">Brachydanio rerio</name>
    <dbReference type="NCBI Taxonomy" id="7955"/>
    <lineage>
        <taxon>Eukaryota</taxon>
        <taxon>Metazoa</taxon>
        <taxon>Chordata</taxon>
        <taxon>Craniata</taxon>
        <taxon>Vertebrata</taxon>
        <taxon>Euteleostomi</taxon>
        <taxon>Actinopterygii</taxon>
        <taxon>Neopterygii</taxon>
        <taxon>Teleostei</taxon>
        <taxon>Ostariophysi</taxon>
        <taxon>Cypriniformes</taxon>
        <taxon>Danionidae</taxon>
        <taxon>Danioninae</taxon>
        <taxon>Danio</taxon>
    </lineage>
</organism>
<name>A0AC58J1Z8_DANRE</name>